<dbReference type="STRING" id="1333845.SAMN04487895_104270"/>
<evidence type="ECO:0000313" key="1">
    <source>
        <dbReference type="EMBL" id="QWU17346.1"/>
    </source>
</evidence>
<proteinExistence type="predicted"/>
<evidence type="ECO:0000313" key="3">
    <source>
        <dbReference type="Proteomes" id="UP000198809"/>
    </source>
</evidence>
<gene>
    <name evidence="1" type="ORF">KP014_09440</name>
    <name evidence="2" type="ORF">SAMN04487895_104270</name>
</gene>
<dbReference type="Proteomes" id="UP000198809">
    <property type="component" value="Unassembled WGS sequence"/>
</dbReference>
<name>A0A1H8LBS0_9BACL</name>
<organism evidence="2 3">
    <name type="scientific">Paenibacillus sophorae</name>
    <dbReference type="NCBI Taxonomy" id="1333845"/>
    <lineage>
        <taxon>Bacteria</taxon>
        <taxon>Bacillati</taxon>
        <taxon>Bacillota</taxon>
        <taxon>Bacilli</taxon>
        <taxon>Bacillales</taxon>
        <taxon>Paenibacillaceae</taxon>
        <taxon>Paenibacillus</taxon>
    </lineage>
</organism>
<dbReference type="AlphaFoldDB" id="A0A1H8LBS0"/>
<dbReference type="EMBL" id="CP076607">
    <property type="protein sequence ID" value="QWU17346.1"/>
    <property type="molecule type" value="Genomic_DNA"/>
</dbReference>
<protein>
    <submittedName>
        <fullName evidence="2">Uncharacterized protein</fullName>
    </submittedName>
</protein>
<evidence type="ECO:0000313" key="2">
    <source>
        <dbReference type="EMBL" id="SEO02571.1"/>
    </source>
</evidence>
<evidence type="ECO:0000313" key="4">
    <source>
        <dbReference type="Proteomes" id="UP000683429"/>
    </source>
</evidence>
<dbReference type="OrthoDB" id="2657773at2"/>
<accession>A0A1H8LBS0</accession>
<reference evidence="1 4" key="2">
    <citation type="submission" date="2021-06" db="EMBL/GenBank/DDBJ databases">
        <title>Whole genome sequence of Paenibacillus sophorae DSM23020 for comparative genomics.</title>
        <authorList>
            <person name="Kim M.-J."/>
            <person name="Lee G."/>
            <person name="Shin J.-H."/>
        </authorList>
    </citation>
    <scope>NUCLEOTIDE SEQUENCE [LARGE SCALE GENOMIC DNA]</scope>
    <source>
        <strain evidence="1 4">DSM 23020</strain>
    </source>
</reference>
<reference evidence="2 3" key="1">
    <citation type="submission" date="2016-10" db="EMBL/GenBank/DDBJ databases">
        <authorList>
            <person name="de Groot N.N."/>
        </authorList>
    </citation>
    <scope>NUCLEOTIDE SEQUENCE [LARGE SCALE GENOMIC DNA]</scope>
    <source>
        <strain evidence="2 3">CGMCC 1.10238</strain>
    </source>
</reference>
<sequence length="82" mass="9119">MQIIQRLTVLSTPNRIYEVGSEIDGHEVISIKQVGQEFENSVHSEFLIEDENGDLIASVENAPAIVDWKTIAEHDEEGSVPT</sequence>
<dbReference type="EMBL" id="FODH01000004">
    <property type="protein sequence ID" value="SEO02571.1"/>
    <property type="molecule type" value="Genomic_DNA"/>
</dbReference>
<keyword evidence="4" id="KW-1185">Reference proteome</keyword>
<dbReference type="RefSeq" id="WP_036603394.1">
    <property type="nucleotide sequence ID" value="NZ_CP076607.1"/>
</dbReference>
<dbReference type="Proteomes" id="UP000683429">
    <property type="component" value="Chromosome"/>
</dbReference>